<dbReference type="InParanoid" id="A0A401H3S2"/>
<gene>
    <name evidence="1" type="ORF">SCP_1500530</name>
</gene>
<dbReference type="AlphaFoldDB" id="A0A401H3S2"/>
<dbReference type="GeneID" id="38785968"/>
<proteinExistence type="predicted"/>
<evidence type="ECO:0000313" key="1">
    <source>
        <dbReference type="EMBL" id="GBE89051.1"/>
    </source>
</evidence>
<dbReference type="RefSeq" id="XP_027619964.1">
    <property type="nucleotide sequence ID" value="XM_027764163.1"/>
</dbReference>
<dbReference type="Proteomes" id="UP000287166">
    <property type="component" value="Unassembled WGS sequence"/>
</dbReference>
<name>A0A401H3S2_9APHY</name>
<comment type="caution">
    <text evidence="1">The sequence shown here is derived from an EMBL/GenBank/DDBJ whole genome shotgun (WGS) entry which is preliminary data.</text>
</comment>
<evidence type="ECO:0000313" key="2">
    <source>
        <dbReference type="Proteomes" id="UP000287166"/>
    </source>
</evidence>
<accession>A0A401H3S2</accession>
<reference evidence="1 2" key="1">
    <citation type="journal article" date="2018" name="Sci. Rep.">
        <title>Genome sequence of the cauliflower mushroom Sparassis crispa (Hanabiratake) and its association with beneficial usage.</title>
        <authorList>
            <person name="Kiyama R."/>
            <person name="Furutani Y."/>
            <person name="Kawaguchi K."/>
            <person name="Nakanishi T."/>
        </authorList>
    </citation>
    <scope>NUCLEOTIDE SEQUENCE [LARGE SCALE GENOMIC DNA]</scope>
</reference>
<keyword evidence="2" id="KW-1185">Reference proteome</keyword>
<dbReference type="EMBL" id="BFAD01000015">
    <property type="protein sequence ID" value="GBE89051.1"/>
    <property type="molecule type" value="Genomic_DNA"/>
</dbReference>
<sequence length="134" mass="14554">MEAMTYIRESTLLAACPVPAGPSTFPFSSFETYDTTAPQPCTRFAHGNIQCETSSSSGKYRAPRTIPENTSRHILLSNDVFNSINSPDGQTFQIPGLVKTTPAAQLSETIVHPQAQYESPQVPYQVSSLSRLSG</sequence>
<organism evidence="1 2">
    <name type="scientific">Sparassis crispa</name>
    <dbReference type="NCBI Taxonomy" id="139825"/>
    <lineage>
        <taxon>Eukaryota</taxon>
        <taxon>Fungi</taxon>
        <taxon>Dikarya</taxon>
        <taxon>Basidiomycota</taxon>
        <taxon>Agaricomycotina</taxon>
        <taxon>Agaricomycetes</taxon>
        <taxon>Polyporales</taxon>
        <taxon>Sparassidaceae</taxon>
        <taxon>Sparassis</taxon>
    </lineage>
</organism>
<protein>
    <submittedName>
        <fullName evidence="1">Uncharacterized protein</fullName>
    </submittedName>
</protein>